<dbReference type="InterPro" id="IPR035906">
    <property type="entry name" value="MetI-like_sf"/>
</dbReference>
<proteinExistence type="inferred from homology"/>
<feature type="transmembrane region" description="Helical" evidence="7">
    <location>
        <begin position="345"/>
        <end position="368"/>
    </location>
</feature>
<organism evidence="9 10">
    <name type="scientific">Flavimaricola marinus</name>
    <dbReference type="NCBI Taxonomy" id="1819565"/>
    <lineage>
        <taxon>Bacteria</taxon>
        <taxon>Pseudomonadati</taxon>
        <taxon>Pseudomonadota</taxon>
        <taxon>Alphaproteobacteria</taxon>
        <taxon>Rhodobacterales</taxon>
        <taxon>Paracoccaceae</taxon>
        <taxon>Flavimaricola</taxon>
    </lineage>
</organism>
<feature type="transmembrane region" description="Helical" evidence="7">
    <location>
        <begin position="304"/>
        <end position="325"/>
    </location>
</feature>
<dbReference type="AlphaFoldDB" id="A0A238LJ60"/>
<feature type="domain" description="ABC transmembrane type-1" evidence="8">
    <location>
        <begin position="345"/>
        <end position="551"/>
    </location>
</feature>
<feature type="transmembrane region" description="Helical" evidence="7">
    <location>
        <begin position="257"/>
        <end position="274"/>
    </location>
</feature>
<keyword evidence="2 7" id="KW-0813">Transport</keyword>
<dbReference type="Proteomes" id="UP000201613">
    <property type="component" value="Unassembled WGS sequence"/>
</dbReference>
<evidence type="ECO:0000256" key="7">
    <source>
        <dbReference type="RuleBase" id="RU363032"/>
    </source>
</evidence>
<evidence type="ECO:0000256" key="5">
    <source>
        <dbReference type="ARBA" id="ARBA00022989"/>
    </source>
</evidence>
<protein>
    <submittedName>
        <fullName evidence="9">Putative 2-aminoethylphosphonate transport system permease protein PhnV</fullName>
    </submittedName>
</protein>
<feature type="domain" description="ABC transmembrane type-1" evidence="8">
    <location>
        <begin position="68"/>
        <end position="276"/>
    </location>
</feature>
<evidence type="ECO:0000259" key="8">
    <source>
        <dbReference type="PROSITE" id="PS50928"/>
    </source>
</evidence>
<dbReference type="FunFam" id="1.10.3720.10:FF:000088">
    <property type="entry name" value="Iron(III) ABC transporter, permease protein"/>
    <property type="match status" value="1"/>
</dbReference>
<gene>
    <name evidence="9" type="primary">phnV_2</name>
    <name evidence="9" type="ORF">LOM8899_03750</name>
</gene>
<keyword evidence="5 7" id="KW-1133">Transmembrane helix</keyword>
<keyword evidence="10" id="KW-1185">Reference proteome</keyword>
<feature type="transmembrane region" description="Helical" evidence="7">
    <location>
        <begin position="533"/>
        <end position="552"/>
    </location>
</feature>
<feature type="transmembrane region" description="Helical" evidence="7">
    <location>
        <begin position="158"/>
        <end position="176"/>
    </location>
</feature>
<evidence type="ECO:0000313" key="10">
    <source>
        <dbReference type="Proteomes" id="UP000201613"/>
    </source>
</evidence>
<dbReference type="CDD" id="cd06261">
    <property type="entry name" value="TM_PBP2"/>
    <property type="match status" value="1"/>
</dbReference>
<evidence type="ECO:0000256" key="4">
    <source>
        <dbReference type="ARBA" id="ARBA00022692"/>
    </source>
</evidence>
<name>A0A238LJ60_9RHOB</name>
<dbReference type="PANTHER" id="PTHR30183">
    <property type="entry name" value="MOLYBDENUM TRANSPORT SYSTEM PERMEASE PROTEIN MODB"/>
    <property type="match status" value="1"/>
</dbReference>
<feature type="transmembrane region" description="Helical" evidence="7">
    <location>
        <begin position="380"/>
        <end position="405"/>
    </location>
</feature>
<dbReference type="GO" id="GO:0055085">
    <property type="term" value="P:transmembrane transport"/>
    <property type="evidence" value="ECO:0007669"/>
    <property type="project" value="InterPro"/>
</dbReference>
<accession>A0A238LJ60</accession>
<sequence>MSERLYQKSGIAMPAPALRSNAFDVWSMGALAIAVMVLLPVCAVIWLALTPTENIWPHLIATTLPRYLANSLVLMLSVGLLTAIIGTGTAWLVVMHRFPGRAWLQWALLLPLAVPAYVGAYALVDFLEYAGPVQTALRETFGWQTPADYWFPQIRTRGAAILVLSAALYPYVYLLARAAFREQSGSAYEVARALGVGPMGRFIRVGLPLARPAIAAGVAVVMMETVNDYGTVDYFAVQTLTTGIFSVWLQAGNLGGAAQIATCVLILIVLLVTLEKISRRKSRFFGTARGQRPVTSAPLKGTRAALATMACLLPFALGFVIPVAVLLSHAFDARQWVAPGLLRALLHTVGTGGAAAVLTVLAAVFMVYGVRLSGRRLPALLLPVTSIGYAAPGAVLGLGILIPLAALDNRVADAVLALTGRDPGLILTGSAAALVIAYFVRFFAVAQGTADAALGRVPPSLPMAARSLGRSAGGTLRAVHVPLMRASLGSALLLVFVDCVKELPATLLLRPFNFDTLATRVHAKASLENIAEAAPAALTITIVSLVAVIFLARANR</sequence>
<evidence type="ECO:0000256" key="1">
    <source>
        <dbReference type="ARBA" id="ARBA00004651"/>
    </source>
</evidence>
<dbReference type="Gene3D" id="1.10.3720.10">
    <property type="entry name" value="MetI-like"/>
    <property type="match status" value="2"/>
</dbReference>
<feature type="transmembrane region" description="Helical" evidence="7">
    <location>
        <begin position="69"/>
        <end position="94"/>
    </location>
</feature>
<comment type="similarity">
    <text evidence="7">Belongs to the binding-protein-dependent transport system permease family.</text>
</comment>
<keyword evidence="3" id="KW-1003">Cell membrane</keyword>
<dbReference type="InterPro" id="IPR000515">
    <property type="entry name" value="MetI-like"/>
</dbReference>
<keyword evidence="4 7" id="KW-0812">Transmembrane</keyword>
<dbReference type="EMBL" id="FXZK01000010">
    <property type="protein sequence ID" value="SMY09583.1"/>
    <property type="molecule type" value="Genomic_DNA"/>
</dbReference>
<dbReference type="Pfam" id="PF00528">
    <property type="entry name" value="BPD_transp_1"/>
    <property type="match status" value="1"/>
</dbReference>
<evidence type="ECO:0000313" key="9">
    <source>
        <dbReference type="EMBL" id="SMY09583.1"/>
    </source>
</evidence>
<feature type="transmembrane region" description="Helical" evidence="7">
    <location>
        <begin position="425"/>
        <end position="446"/>
    </location>
</feature>
<dbReference type="PROSITE" id="PS50928">
    <property type="entry name" value="ABC_TM1"/>
    <property type="match status" value="2"/>
</dbReference>
<reference evidence="9 10" key="1">
    <citation type="submission" date="2017-05" db="EMBL/GenBank/DDBJ databases">
        <authorList>
            <person name="Song R."/>
            <person name="Chenine A.L."/>
            <person name="Ruprecht R.M."/>
        </authorList>
    </citation>
    <scope>NUCLEOTIDE SEQUENCE [LARGE SCALE GENOMIC DNA]</scope>
    <source>
        <strain evidence="9 10">CECT 8899</strain>
    </source>
</reference>
<feature type="transmembrane region" description="Helical" evidence="7">
    <location>
        <begin position="21"/>
        <end position="49"/>
    </location>
</feature>
<evidence type="ECO:0000256" key="6">
    <source>
        <dbReference type="ARBA" id="ARBA00023136"/>
    </source>
</evidence>
<dbReference type="SUPFAM" id="SSF161098">
    <property type="entry name" value="MetI-like"/>
    <property type="match status" value="2"/>
</dbReference>
<feature type="transmembrane region" description="Helical" evidence="7">
    <location>
        <begin position="106"/>
        <end position="124"/>
    </location>
</feature>
<dbReference type="GO" id="GO:0005886">
    <property type="term" value="C:plasma membrane"/>
    <property type="evidence" value="ECO:0007669"/>
    <property type="project" value="UniProtKB-SubCell"/>
</dbReference>
<dbReference type="PANTHER" id="PTHR30183:SF2">
    <property type="entry name" value="IRON UTILIZATION PROTEIN"/>
    <property type="match status" value="1"/>
</dbReference>
<evidence type="ECO:0000256" key="3">
    <source>
        <dbReference type="ARBA" id="ARBA00022475"/>
    </source>
</evidence>
<keyword evidence="6 7" id="KW-0472">Membrane</keyword>
<comment type="subcellular location">
    <subcellularLocation>
        <location evidence="1 7">Cell membrane</location>
        <topology evidence="1 7">Multi-pass membrane protein</topology>
    </subcellularLocation>
</comment>
<evidence type="ECO:0000256" key="2">
    <source>
        <dbReference type="ARBA" id="ARBA00022448"/>
    </source>
</evidence>